<dbReference type="eggNOG" id="COG5263">
    <property type="taxonomic scope" value="Bacteria"/>
</dbReference>
<dbReference type="HOGENOM" id="CLU_020400_0_0_9"/>
<keyword evidence="3" id="KW-0732">Signal</keyword>
<feature type="repeat" description="Cell wall-binding" evidence="2">
    <location>
        <begin position="552"/>
        <end position="572"/>
    </location>
</feature>
<feature type="repeat" description="Cell wall-binding" evidence="2">
    <location>
        <begin position="512"/>
        <end position="531"/>
    </location>
</feature>
<sequence>MIKRMNKVTSLLVAAAAVASIVPATAANAADYKKTETKEGTIYSAVAYKDGKVYVDGNVKDGQTDGAYYLSGGKYNDLSDVDSGASTEIFGDKYLDISNGDYSMDLSTGKVTADDVKENSIDDLALALRKNIKNTAKDRYSDHDVLHDDSNISEITVGPKFATTWYATTYTSKDTGAALNIYSDNKGNYIDADYSVGKIKATIGDTTTAQSVTVENTKDSKDFKNNNGSAKVSIANAEIIAQDANNIYRKTKYVVENTVTPITKINGVAVTGTAFTVEASGTGNKVSFTAIEKISKAQASDSVDGAKYAASVTNYILADQNGAKIDLLADAKFSAFGTKLVSYVVANDKVTAQTIDFKTTSGFNYIDPQNADSNEVATSFDVDANGNLWRLESGYIYKFDNNKDWVKTYKVDGSMDSINVYDENNLVAWSKDNGNDDQVYTIVGGKDTTNSDTTTDTTTTDTTTDTTTTVKAGWNKNSDGTWSFMNNDKSKATGWVKDGATWYFLNNSGVMQTGWVKDGATWYYLNNSGAMQTGWVKDGSAWYYLNNSGAMQTGWFKDTDGNWYFLQDNGSMAANTTIGGYKLGANGAWIR</sequence>
<feature type="repeat" description="Cell wall-binding" evidence="2">
    <location>
        <begin position="492"/>
        <end position="511"/>
    </location>
</feature>
<dbReference type="EMBL" id="CP006721">
    <property type="protein sequence ID" value="AGX45155.1"/>
    <property type="molecule type" value="Genomic_DNA"/>
</dbReference>
<keyword evidence="1" id="KW-0677">Repeat</keyword>
<feature type="chain" id="PRO_5009976512" evidence="3">
    <location>
        <begin position="30"/>
        <end position="591"/>
    </location>
</feature>
<feature type="signal peptide" evidence="3">
    <location>
        <begin position="1"/>
        <end position="29"/>
    </location>
</feature>
<reference evidence="4 5" key="1">
    <citation type="journal article" date="2013" name="Genome Announc.">
        <title>Complete Genome Sequence of the Solvent Producer Clostridium saccharobutylicum NCP262 (DSM 13864).</title>
        <authorList>
            <person name="Poehlein A."/>
            <person name="Hartwich K."/>
            <person name="Krabben P."/>
            <person name="Ehrenreich A."/>
            <person name="Liebl W."/>
            <person name="Durre P."/>
            <person name="Gottschalk G."/>
            <person name="Daniel R."/>
        </authorList>
    </citation>
    <scope>NUCLEOTIDE SEQUENCE [LARGE SCALE GENOMIC DNA]</scope>
    <source>
        <strain evidence="4">DSM 13864</strain>
    </source>
</reference>
<evidence type="ECO:0000256" key="3">
    <source>
        <dbReference type="SAM" id="SignalP"/>
    </source>
</evidence>
<gene>
    <name evidence="4" type="ORF">CLSA_c41950</name>
</gene>
<evidence type="ECO:0000313" key="4">
    <source>
        <dbReference type="EMBL" id="AGX45155.1"/>
    </source>
</evidence>
<dbReference type="GeneID" id="55476478"/>
<dbReference type="Gene3D" id="2.10.270.10">
    <property type="entry name" value="Cholin Binding"/>
    <property type="match status" value="1"/>
</dbReference>
<evidence type="ECO:0000256" key="2">
    <source>
        <dbReference type="PROSITE-ProRule" id="PRU00591"/>
    </source>
</evidence>
<evidence type="ECO:0000313" key="5">
    <source>
        <dbReference type="Proteomes" id="UP000017118"/>
    </source>
</evidence>
<accession>U5MX34</accession>
<dbReference type="RefSeq" id="WP_022750117.1">
    <property type="nucleotide sequence ID" value="NC_022571.1"/>
</dbReference>
<proteinExistence type="predicted"/>
<dbReference type="AlphaFoldDB" id="U5MX34"/>
<dbReference type="Pfam" id="PF19127">
    <property type="entry name" value="Choline_bind_3"/>
    <property type="match status" value="2"/>
</dbReference>
<name>U5MX34_CLOSA</name>
<dbReference type="SUPFAM" id="SSF69360">
    <property type="entry name" value="Cell wall binding repeat"/>
    <property type="match status" value="1"/>
</dbReference>
<evidence type="ECO:0000256" key="1">
    <source>
        <dbReference type="ARBA" id="ARBA00022737"/>
    </source>
</evidence>
<dbReference type="OrthoDB" id="1886246at2"/>
<dbReference type="KEGG" id="csb:CLSA_c41950"/>
<organism evidence="4 5">
    <name type="scientific">Clostridium saccharobutylicum DSM 13864</name>
    <dbReference type="NCBI Taxonomy" id="1345695"/>
    <lineage>
        <taxon>Bacteria</taxon>
        <taxon>Bacillati</taxon>
        <taxon>Bacillota</taxon>
        <taxon>Clostridia</taxon>
        <taxon>Eubacteriales</taxon>
        <taxon>Clostridiaceae</taxon>
        <taxon>Clostridium</taxon>
    </lineage>
</organism>
<feature type="repeat" description="Cell wall-binding" evidence="2">
    <location>
        <begin position="532"/>
        <end position="551"/>
    </location>
</feature>
<dbReference type="InterPro" id="IPR018337">
    <property type="entry name" value="Cell_wall/Cho-bd_repeat"/>
</dbReference>
<protein>
    <submittedName>
        <fullName evidence="4">SigA binding protein</fullName>
    </submittedName>
</protein>
<keyword evidence="5" id="KW-1185">Reference proteome</keyword>
<dbReference type="Proteomes" id="UP000017118">
    <property type="component" value="Chromosome"/>
</dbReference>
<dbReference type="PATRIC" id="fig|1345695.10.peg.2088"/>
<dbReference type="PROSITE" id="PS51170">
    <property type="entry name" value="CW"/>
    <property type="match status" value="4"/>
</dbReference>